<feature type="repeat" description="WD" evidence="7">
    <location>
        <begin position="341"/>
        <end position="382"/>
    </location>
</feature>
<feature type="compositionally biased region" description="Polar residues" evidence="9">
    <location>
        <begin position="801"/>
        <end position="810"/>
    </location>
</feature>
<dbReference type="Pfam" id="PF08590">
    <property type="entry name" value="DUF1771"/>
    <property type="match status" value="1"/>
</dbReference>
<dbReference type="SUPFAM" id="SSF50978">
    <property type="entry name" value="WD40 repeat-like"/>
    <property type="match status" value="1"/>
</dbReference>
<dbReference type="SMART" id="SM00356">
    <property type="entry name" value="ZnF_C3H1"/>
    <property type="match status" value="2"/>
</dbReference>
<dbReference type="PROSITE" id="PS50082">
    <property type="entry name" value="WD_REPEATS_2"/>
    <property type="match status" value="4"/>
</dbReference>
<dbReference type="SUPFAM" id="SSF160443">
    <property type="entry name" value="SMR domain-like"/>
    <property type="match status" value="1"/>
</dbReference>
<keyword evidence="13" id="KW-1185">Reference proteome</keyword>
<evidence type="ECO:0000259" key="11">
    <source>
        <dbReference type="PROSITE" id="PS50828"/>
    </source>
</evidence>
<dbReference type="InterPro" id="IPR036322">
    <property type="entry name" value="WD40_repeat_dom_sf"/>
</dbReference>
<dbReference type="InterPro" id="IPR036063">
    <property type="entry name" value="Smr_dom_sf"/>
</dbReference>
<dbReference type="InterPro" id="IPR001680">
    <property type="entry name" value="WD40_rpt"/>
</dbReference>
<dbReference type="InterPro" id="IPR020472">
    <property type="entry name" value="WD40_PAC1"/>
</dbReference>
<feature type="repeat" description="WD" evidence="7">
    <location>
        <begin position="298"/>
        <end position="339"/>
    </location>
</feature>
<feature type="region of interest" description="Disordered" evidence="9">
    <location>
        <begin position="800"/>
        <end position="825"/>
    </location>
</feature>
<keyword evidence="5" id="KW-0539">Nucleus</keyword>
<dbReference type="Proteomes" id="UP000053237">
    <property type="component" value="Unassembled WGS sequence"/>
</dbReference>
<comment type="similarity">
    <text evidence="2">Belongs to the WD repeat DCAF13/WDSOF1 family.</text>
</comment>
<dbReference type="PROSITE" id="PS50103">
    <property type="entry name" value="ZF_C3H1"/>
    <property type="match status" value="2"/>
</dbReference>
<dbReference type="SMART" id="SM00463">
    <property type="entry name" value="SMR"/>
    <property type="match status" value="1"/>
</dbReference>
<feature type="repeat" description="WD" evidence="7">
    <location>
        <begin position="125"/>
        <end position="166"/>
    </location>
</feature>
<evidence type="ECO:0000256" key="1">
    <source>
        <dbReference type="ARBA" id="ARBA00004604"/>
    </source>
</evidence>
<evidence type="ECO:0000256" key="8">
    <source>
        <dbReference type="PROSITE-ProRule" id="PRU00723"/>
    </source>
</evidence>
<dbReference type="InterPro" id="IPR007287">
    <property type="entry name" value="Sof1"/>
</dbReference>
<feature type="region of interest" description="Disordered" evidence="9">
    <location>
        <begin position="415"/>
        <end position="449"/>
    </location>
</feature>
<dbReference type="Gene3D" id="4.10.1000.10">
    <property type="entry name" value="Zinc finger, CCCH-type"/>
    <property type="match status" value="1"/>
</dbReference>
<dbReference type="Pfam" id="PF01713">
    <property type="entry name" value="Smr"/>
    <property type="match status" value="1"/>
</dbReference>
<gene>
    <name evidence="12" type="ORF">BN9_102970</name>
</gene>
<comment type="caution">
    <text evidence="12">The sequence shown here is derived from an EMBL/GenBank/DDBJ whole genome shotgun (WGS) entry which is preliminary data.</text>
</comment>
<evidence type="ECO:0000256" key="7">
    <source>
        <dbReference type="PROSITE-ProRule" id="PRU00221"/>
    </source>
</evidence>
<dbReference type="InterPro" id="IPR015943">
    <property type="entry name" value="WD40/YVTN_repeat-like_dom_sf"/>
</dbReference>
<evidence type="ECO:0000256" key="6">
    <source>
        <dbReference type="ARBA" id="ARBA00023274"/>
    </source>
</evidence>
<dbReference type="PANTHER" id="PTHR22851">
    <property type="entry name" value="U3 SMALL NUCLEOLAR RNA U3 SNORNA ASSOCIATED PROTEIN"/>
    <property type="match status" value="1"/>
</dbReference>
<dbReference type="GO" id="GO:0000462">
    <property type="term" value="P:maturation of SSU-rRNA from tricistronic rRNA transcript (SSU-rRNA, 5.8S rRNA, LSU-rRNA)"/>
    <property type="evidence" value="ECO:0007669"/>
    <property type="project" value="TreeGrafter"/>
</dbReference>
<dbReference type="PANTHER" id="PTHR22851:SF0">
    <property type="entry name" value="DDB1- AND CUL4-ASSOCIATED FACTOR 13"/>
    <property type="match status" value="1"/>
</dbReference>
<dbReference type="Pfam" id="PF00400">
    <property type="entry name" value="WD40"/>
    <property type="match status" value="5"/>
</dbReference>
<dbReference type="EMBL" id="CAIX01000269">
    <property type="protein sequence ID" value="CCI49043.1"/>
    <property type="molecule type" value="Genomic_DNA"/>
</dbReference>
<evidence type="ECO:0000259" key="10">
    <source>
        <dbReference type="PROSITE" id="PS50103"/>
    </source>
</evidence>
<feature type="domain" description="C3H1-type" evidence="10">
    <location>
        <begin position="710"/>
        <end position="732"/>
    </location>
</feature>
<dbReference type="STRING" id="65357.A0A024GR71"/>
<keyword evidence="6" id="KW-0687">Ribonucleoprotein</keyword>
<accession>A0A024GR71</accession>
<evidence type="ECO:0000256" key="3">
    <source>
        <dbReference type="ARBA" id="ARBA00022574"/>
    </source>
</evidence>
<feature type="compositionally biased region" description="Basic and acidic residues" evidence="9">
    <location>
        <begin position="422"/>
        <end position="442"/>
    </location>
</feature>
<dbReference type="PROSITE" id="PS50294">
    <property type="entry name" value="WD_REPEATS_REGION"/>
    <property type="match status" value="2"/>
</dbReference>
<dbReference type="OrthoDB" id="10249065at2759"/>
<feature type="zinc finger region" description="C3H1-type" evidence="8">
    <location>
        <begin position="681"/>
        <end position="707"/>
    </location>
</feature>
<dbReference type="Gene3D" id="3.30.1370.110">
    <property type="match status" value="1"/>
</dbReference>
<keyword evidence="8" id="KW-0863">Zinc-finger</keyword>
<dbReference type="PROSITE" id="PS50828">
    <property type="entry name" value="SMR"/>
    <property type="match status" value="1"/>
</dbReference>
<comment type="subcellular location">
    <subcellularLocation>
        <location evidence="1">Nucleus</location>
        <location evidence="1">Nucleolus</location>
    </subcellularLocation>
</comment>
<dbReference type="InterPro" id="IPR051733">
    <property type="entry name" value="WD_repeat_DCAF13/WDSOF1"/>
</dbReference>
<keyword evidence="4" id="KW-0677">Repeat</keyword>
<reference evidence="12 13" key="1">
    <citation type="submission" date="2012-05" db="EMBL/GenBank/DDBJ databases">
        <title>Recombination and specialization in a pathogen metapopulation.</title>
        <authorList>
            <person name="Gardiner A."/>
            <person name="Kemen E."/>
            <person name="Schultz-Larsen T."/>
            <person name="MacLean D."/>
            <person name="Van Oosterhout C."/>
            <person name="Jones J.D.G."/>
        </authorList>
    </citation>
    <scope>NUCLEOTIDE SEQUENCE [LARGE SCALE GENOMIC DNA]</scope>
    <source>
        <strain evidence="12 13">Ac Nc2</strain>
    </source>
</reference>
<evidence type="ECO:0000256" key="9">
    <source>
        <dbReference type="SAM" id="MobiDB-lite"/>
    </source>
</evidence>
<protein>
    <submittedName>
        <fullName evidence="12">Uncharacterized protein</fullName>
    </submittedName>
</protein>
<dbReference type="SMART" id="SM01162">
    <property type="entry name" value="DUF1771"/>
    <property type="match status" value="1"/>
</dbReference>
<evidence type="ECO:0000256" key="4">
    <source>
        <dbReference type="ARBA" id="ARBA00022737"/>
    </source>
</evidence>
<feature type="domain" description="C3H1-type" evidence="10">
    <location>
        <begin position="681"/>
        <end position="707"/>
    </location>
</feature>
<feature type="repeat" description="WD" evidence="7">
    <location>
        <begin position="87"/>
        <end position="124"/>
    </location>
</feature>
<dbReference type="InterPro" id="IPR002625">
    <property type="entry name" value="Smr_dom"/>
</dbReference>
<dbReference type="Gene3D" id="2.130.10.10">
    <property type="entry name" value="YVTN repeat-like/Quinoprotein amine dehydrogenase"/>
    <property type="match status" value="2"/>
</dbReference>
<dbReference type="GO" id="GO:0008270">
    <property type="term" value="F:zinc ion binding"/>
    <property type="evidence" value="ECO:0007669"/>
    <property type="project" value="UniProtKB-KW"/>
</dbReference>
<dbReference type="PRINTS" id="PR00320">
    <property type="entry name" value="GPROTEINBRPT"/>
</dbReference>
<keyword evidence="8" id="KW-0479">Metal-binding</keyword>
<keyword evidence="8" id="KW-0862">Zinc</keyword>
<evidence type="ECO:0000256" key="5">
    <source>
        <dbReference type="ARBA" id="ARBA00023242"/>
    </source>
</evidence>
<dbReference type="SMART" id="SM00320">
    <property type="entry name" value="WD40"/>
    <property type="match status" value="6"/>
</dbReference>
<feature type="domain" description="Smr" evidence="11">
    <location>
        <begin position="922"/>
        <end position="1003"/>
    </location>
</feature>
<dbReference type="AlphaFoldDB" id="A0A024GR71"/>
<dbReference type="Pfam" id="PF04158">
    <property type="entry name" value="Sof1"/>
    <property type="match status" value="1"/>
</dbReference>
<organism evidence="12 13">
    <name type="scientific">Albugo candida</name>
    <dbReference type="NCBI Taxonomy" id="65357"/>
    <lineage>
        <taxon>Eukaryota</taxon>
        <taxon>Sar</taxon>
        <taxon>Stramenopiles</taxon>
        <taxon>Oomycota</taxon>
        <taxon>Peronosporomycetes</taxon>
        <taxon>Albuginales</taxon>
        <taxon>Albuginaceae</taxon>
        <taxon>Albugo</taxon>
    </lineage>
</organism>
<dbReference type="GO" id="GO:0032040">
    <property type="term" value="C:small-subunit processome"/>
    <property type="evidence" value="ECO:0007669"/>
    <property type="project" value="TreeGrafter"/>
</dbReference>
<dbReference type="CDD" id="cd00200">
    <property type="entry name" value="WD40"/>
    <property type="match status" value="1"/>
</dbReference>
<dbReference type="InterPro" id="IPR013899">
    <property type="entry name" value="DUF1771"/>
</dbReference>
<dbReference type="InterPro" id="IPR000571">
    <property type="entry name" value="Znf_CCCH"/>
</dbReference>
<keyword evidence="3 7" id="KW-0853">WD repeat</keyword>
<proteinExistence type="inferred from homology"/>
<evidence type="ECO:0000256" key="2">
    <source>
        <dbReference type="ARBA" id="ARBA00005649"/>
    </source>
</evidence>
<name>A0A024GR71_9STRA</name>
<evidence type="ECO:0000313" key="13">
    <source>
        <dbReference type="Proteomes" id="UP000053237"/>
    </source>
</evidence>
<sequence length="1004" mass="114959">MLDPIRASPTCIVQSKIDHFFSEHSMRVKTISRIERDFTREVATDRLKVFRNYDPALHPFERPREYTRALNAVKLDRMFAKPFVGALDGHSDGVSTLSTSAFLSGASDGEIRVWDLPSRKCLWSCYGHRGSVRGLVSTPSGDAFYSCSEDKTVKLWSLSSTGNEEKTEPITVYTSKEYFTGIDHQAKKDTFATSSSKIQIWNCHRSEPTQTFSWGADHITCVRFNPADTSLLASTGSDRSITLYDLRLASNLRKVVLNMRSNSLAWNPMEPFNFTVANEDHNLYTFDTRKLQRALMVHKDHVSAVMDIAYSPTGHEFVSGSYDRTVRIFNIRSAKSREIYHTKRMQRVFAIRMTADANFILSGSDDTNVRIWKTQASKSLKKMTPRERRKQEYNDSLKERYQHLREINRIAKHRHLPKSIKKATDAKRESKAREKKKVDNRRAHSKPGKIPYENAREEAIIKEEELVHWAENQLKLLSVDETLARYLIEILDAEGLSEDSDVDKQTAVQNEMARILKEWIASEESIDEKLSEFITNLIAFSLDPLLLDQKTREDSRTLESSRHHTRGIIADIERGIDEIGLVFADELKASAPEFIPGAIKTSKTLPESTEDVQEEVGENFGLDFENEDTFFWSIASELVSQLSLKFPEVDSNRMSELLRLVGMNMDQAHAVLKSTFTKEAEGRTQVCRHYLQGRCHRSDCMFLHSTYGVTCRFWLRGLCTQDKECVFAHDFVELHGLELQKDAHRDYESEDEETERTELELSKDAFPSLTTAPLEKGDFLDRQQAKETLDYARAVSLYPDQLNQSQNRSGTMAYPSPMHQTKPSRTTNFARMSDVKRVITGKAVTAQYQQVREEAYQLACARNKCFMRATEAFRSNNKAMATYMSREGRDLNEKMKKLHLMAAEVIFKSRNPHKQVYRDRLMDLHGLHVVEAVAFLQSWLPQLAEDGLELIRIVTGAGHHSKGPQNTARLLPAVEQFLRSEGYEYKSVVDRKGHVGMLQVNLQS</sequence>
<evidence type="ECO:0000313" key="12">
    <source>
        <dbReference type="EMBL" id="CCI49043.1"/>
    </source>
</evidence>
<dbReference type="InParanoid" id="A0A024GR71"/>
<feature type="zinc finger region" description="C3H1-type" evidence="8">
    <location>
        <begin position="710"/>
        <end position="732"/>
    </location>
</feature>
<dbReference type="FunFam" id="2.130.10.10:FF:000132">
    <property type="entry name" value="DDB1- and CUL4-associated factor 13"/>
    <property type="match status" value="1"/>
</dbReference>